<evidence type="ECO:0000256" key="2">
    <source>
        <dbReference type="ARBA" id="ARBA00023015"/>
    </source>
</evidence>
<dbReference type="Gene3D" id="1.10.1740.10">
    <property type="match status" value="1"/>
</dbReference>
<dbReference type="GO" id="GO:0006352">
    <property type="term" value="P:DNA-templated transcription initiation"/>
    <property type="evidence" value="ECO:0007669"/>
    <property type="project" value="InterPro"/>
</dbReference>
<reference evidence="7 8" key="1">
    <citation type="submission" date="2018-05" db="EMBL/GenBank/DDBJ databases">
        <title>Chitinophaga sp. K3CV102501T nov., isolated from isolated from a monsoon evergreen broad-leaved forest soil.</title>
        <authorList>
            <person name="Lv Y."/>
        </authorList>
    </citation>
    <scope>NUCLEOTIDE SEQUENCE [LARGE SCALE GENOMIC DNA]</scope>
    <source>
        <strain evidence="7 8">GDMCC 1.1325</strain>
    </source>
</reference>
<dbReference type="CDD" id="cd06171">
    <property type="entry name" value="Sigma70_r4"/>
    <property type="match status" value="1"/>
</dbReference>
<comment type="similarity">
    <text evidence="1">Belongs to the sigma-70 factor family. ECF subfamily.</text>
</comment>
<feature type="domain" description="RNA polymerase sigma-70 region 2" evidence="5">
    <location>
        <begin position="42"/>
        <end position="107"/>
    </location>
</feature>
<evidence type="ECO:0000256" key="1">
    <source>
        <dbReference type="ARBA" id="ARBA00010641"/>
    </source>
</evidence>
<comment type="caution">
    <text evidence="7">The sequence shown here is derived from an EMBL/GenBank/DDBJ whole genome shotgun (WGS) entry which is preliminary data.</text>
</comment>
<gene>
    <name evidence="7" type="ORF">DF182_23985</name>
</gene>
<evidence type="ECO:0000259" key="6">
    <source>
        <dbReference type="Pfam" id="PF08281"/>
    </source>
</evidence>
<dbReference type="InterPro" id="IPR014327">
    <property type="entry name" value="RNA_pol_sigma70_bacteroid"/>
</dbReference>
<dbReference type="InterPro" id="IPR014284">
    <property type="entry name" value="RNA_pol_sigma-70_dom"/>
</dbReference>
<accession>A0A365XT94</accession>
<dbReference type="InterPro" id="IPR013249">
    <property type="entry name" value="RNA_pol_sigma70_r4_t2"/>
</dbReference>
<dbReference type="NCBIfam" id="TIGR02985">
    <property type="entry name" value="Sig70_bacteroi1"/>
    <property type="match status" value="1"/>
</dbReference>
<dbReference type="InterPro" id="IPR013325">
    <property type="entry name" value="RNA_pol_sigma_r2"/>
</dbReference>
<dbReference type="Pfam" id="PF04542">
    <property type="entry name" value="Sigma70_r2"/>
    <property type="match status" value="1"/>
</dbReference>
<dbReference type="EMBL" id="QFFJ01000002">
    <property type="protein sequence ID" value="RBL89572.1"/>
    <property type="molecule type" value="Genomic_DNA"/>
</dbReference>
<dbReference type="InterPro" id="IPR013324">
    <property type="entry name" value="RNA_pol_sigma_r3/r4-like"/>
</dbReference>
<keyword evidence="2" id="KW-0805">Transcription regulation</keyword>
<organism evidence="7 8">
    <name type="scientific">Chitinophaga flava</name>
    <dbReference type="NCBI Taxonomy" id="2259036"/>
    <lineage>
        <taxon>Bacteria</taxon>
        <taxon>Pseudomonadati</taxon>
        <taxon>Bacteroidota</taxon>
        <taxon>Chitinophagia</taxon>
        <taxon>Chitinophagales</taxon>
        <taxon>Chitinophagaceae</taxon>
        <taxon>Chitinophaga</taxon>
    </lineage>
</organism>
<name>A0A365XT94_9BACT</name>
<dbReference type="OrthoDB" id="799938at2"/>
<protein>
    <submittedName>
        <fullName evidence="7">RNA polymerase sigma-70 factor</fullName>
    </submittedName>
</protein>
<feature type="domain" description="RNA polymerase sigma factor 70 region 4 type 2" evidence="6">
    <location>
        <begin position="142"/>
        <end position="191"/>
    </location>
</feature>
<dbReference type="PANTHER" id="PTHR43133">
    <property type="entry name" value="RNA POLYMERASE ECF-TYPE SIGMA FACTO"/>
    <property type="match status" value="1"/>
</dbReference>
<evidence type="ECO:0000259" key="5">
    <source>
        <dbReference type="Pfam" id="PF04542"/>
    </source>
</evidence>
<dbReference type="SUPFAM" id="SSF88946">
    <property type="entry name" value="Sigma2 domain of RNA polymerase sigma factors"/>
    <property type="match status" value="1"/>
</dbReference>
<evidence type="ECO:0000313" key="8">
    <source>
        <dbReference type="Proteomes" id="UP000253410"/>
    </source>
</evidence>
<proteinExistence type="inferred from homology"/>
<dbReference type="Gene3D" id="1.10.10.10">
    <property type="entry name" value="Winged helix-like DNA-binding domain superfamily/Winged helix DNA-binding domain"/>
    <property type="match status" value="1"/>
</dbReference>
<evidence type="ECO:0000256" key="3">
    <source>
        <dbReference type="ARBA" id="ARBA00023082"/>
    </source>
</evidence>
<dbReference type="Proteomes" id="UP000253410">
    <property type="component" value="Unassembled WGS sequence"/>
</dbReference>
<dbReference type="InterPro" id="IPR039425">
    <property type="entry name" value="RNA_pol_sigma-70-like"/>
</dbReference>
<dbReference type="GO" id="GO:0016987">
    <property type="term" value="F:sigma factor activity"/>
    <property type="evidence" value="ECO:0007669"/>
    <property type="project" value="UniProtKB-KW"/>
</dbReference>
<sequence>MAEVVLFSYRTHFINTTSLDHSNEKQWLLSVASGDERSFRQLVQQYWPQVYGTALRLTRSPEQAKDLSQDIFLKLWNNRSKLSEVDNAGTFIYVCARNLIMDFLEKKVLRTDNLDTLAGHLEEDPFRNAQATLEYKELEYTLTKAIEHLPAKVKEVFILHRFKGLSHPQIAQQLNISIVSSQTYIVRALRSIREYLDRHPERIFTLLVLLTTFF</sequence>
<dbReference type="InterPro" id="IPR007627">
    <property type="entry name" value="RNA_pol_sigma70_r2"/>
</dbReference>
<dbReference type="Pfam" id="PF08281">
    <property type="entry name" value="Sigma70_r4_2"/>
    <property type="match status" value="1"/>
</dbReference>
<dbReference type="PANTHER" id="PTHR43133:SF46">
    <property type="entry name" value="RNA POLYMERASE SIGMA-70 FACTOR ECF SUBFAMILY"/>
    <property type="match status" value="1"/>
</dbReference>
<keyword evidence="4" id="KW-0804">Transcription</keyword>
<evidence type="ECO:0000313" key="7">
    <source>
        <dbReference type="EMBL" id="RBL89572.1"/>
    </source>
</evidence>
<dbReference type="SUPFAM" id="SSF88659">
    <property type="entry name" value="Sigma3 and sigma4 domains of RNA polymerase sigma factors"/>
    <property type="match status" value="1"/>
</dbReference>
<dbReference type="InterPro" id="IPR036388">
    <property type="entry name" value="WH-like_DNA-bd_sf"/>
</dbReference>
<keyword evidence="3" id="KW-0731">Sigma factor</keyword>
<dbReference type="GO" id="GO:0003677">
    <property type="term" value="F:DNA binding"/>
    <property type="evidence" value="ECO:0007669"/>
    <property type="project" value="InterPro"/>
</dbReference>
<dbReference type="NCBIfam" id="TIGR02937">
    <property type="entry name" value="sigma70-ECF"/>
    <property type="match status" value="1"/>
</dbReference>
<evidence type="ECO:0000256" key="4">
    <source>
        <dbReference type="ARBA" id="ARBA00023163"/>
    </source>
</evidence>
<keyword evidence="8" id="KW-1185">Reference proteome</keyword>
<dbReference type="AlphaFoldDB" id="A0A365XT94"/>